<reference evidence="1 2" key="1">
    <citation type="submission" date="2022-09" db="EMBL/GenBank/DDBJ databases">
        <title>Enrichment on poylsaccharides allowed isolation of novel metabolic and taxonomic groups of Haloarchaea.</title>
        <authorList>
            <person name="Sorokin D.Y."/>
            <person name="Elcheninov A.G."/>
            <person name="Khizhniak T.V."/>
            <person name="Kolganova T.V."/>
            <person name="Kublanov I.V."/>
        </authorList>
    </citation>
    <scope>NUCLEOTIDE SEQUENCE [LARGE SCALE GENOMIC DNA]</scope>
    <source>
        <strain evidence="1 2">AArc-m2/3/4</strain>
    </source>
</reference>
<evidence type="ECO:0000313" key="1">
    <source>
        <dbReference type="EMBL" id="MCU4975826.1"/>
    </source>
</evidence>
<gene>
    <name evidence="1" type="ORF">OB955_24405</name>
</gene>
<evidence type="ECO:0000313" key="2">
    <source>
        <dbReference type="Proteomes" id="UP001320972"/>
    </source>
</evidence>
<name>A0ABT2QLT7_9EURY</name>
<organism evidence="1 2">
    <name type="scientific">Natronoglomus mannanivorans</name>
    <dbReference type="NCBI Taxonomy" id="2979990"/>
    <lineage>
        <taxon>Archaea</taxon>
        <taxon>Methanobacteriati</taxon>
        <taxon>Methanobacteriota</taxon>
        <taxon>Stenosarchaea group</taxon>
        <taxon>Halobacteria</taxon>
        <taxon>Halobacteriales</taxon>
        <taxon>Natrialbaceae</taxon>
        <taxon>Natronoglomus</taxon>
    </lineage>
</organism>
<dbReference type="RefSeq" id="WP_338009412.1">
    <property type="nucleotide sequence ID" value="NZ_JAOPKB010000026.1"/>
</dbReference>
<dbReference type="EMBL" id="JAOPKB010000026">
    <property type="protein sequence ID" value="MCU4975826.1"/>
    <property type="molecule type" value="Genomic_DNA"/>
</dbReference>
<dbReference type="Proteomes" id="UP001320972">
    <property type="component" value="Unassembled WGS sequence"/>
</dbReference>
<proteinExistence type="predicted"/>
<comment type="caution">
    <text evidence="1">The sequence shown here is derived from an EMBL/GenBank/DDBJ whole genome shotgun (WGS) entry which is preliminary data.</text>
</comment>
<accession>A0ABT2QLT7</accession>
<keyword evidence="2" id="KW-1185">Reference proteome</keyword>
<sequence>MGSSNSGEYSGIVDATNSVLSNDRYPGSGEILVDPPSESEIIRWTQALSGFQADVTVTSEDNTQLLKIARLYEQSEDNLSNYVAEIGVKSLSGCNPKSVLFMVCIRDLQQNLASKVNMNPHKFSVLRGGRYSVQGR</sequence>
<protein>
    <submittedName>
        <fullName evidence="1">Uncharacterized protein</fullName>
    </submittedName>
</protein>